<proteinExistence type="predicted"/>
<dbReference type="InterPro" id="IPR012341">
    <property type="entry name" value="6hp_glycosidase-like_sf"/>
</dbReference>
<dbReference type="GO" id="GO:0005975">
    <property type="term" value="P:carbohydrate metabolic process"/>
    <property type="evidence" value="ECO:0007669"/>
    <property type="project" value="InterPro"/>
</dbReference>
<dbReference type="AlphaFoldDB" id="A0A8H5C3I7"/>
<name>A0A8H5C3I7_9AGAR</name>
<keyword evidence="3" id="KW-1185">Reference proteome</keyword>
<dbReference type="PANTHER" id="PTHR41814">
    <property type="entry name" value="EXPRESSED PROTEIN"/>
    <property type="match status" value="1"/>
</dbReference>
<dbReference type="SUPFAM" id="SSF48208">
    <property type="entry name" value="Six-hairpin glycosidases"/>
    <property type="match status" value="1"/>
</dbReference>
<dbReference type="Gene3D" id="1.50.10.10">
    <property type="match status" value="1"/>
</dbReference>
<evidence type="ECO:0000256" key="1">
    <source>
        <dbReference type="ARBA" id="ARBA00022801"/>
    </source>
</evidence>
<dbReference type="PANTHER" id="PTHR41814:SF1">
    <property type="entry name" value="CELLULASE"/>
    <property type="match status" value="1"/>
</dbReference>
<dbReference type="GO" id="GO:0016787">
    <property type="term" value="F:hydrolase activity"/>
    <property type="evidence" value="ECO:0007669"/>
    <property type="project" value="UniProtKB-KW"/>
</dbReference>
<reference evidence="2 3" key="1">
    <citation type="journal article" date="2020" name="ISME J.">
        <title>Uncovering the hidden diversity of litter-decomposition mechanisms in mushroom-forming fungi.</title>
        <authorList>
            <person name="Floudas D."/>
            <person name="Bentzer J."/>
            <person name="Ahren D."/>
            <person name="Johansson T."/>
            <person name="Persson P."/>
            <person name="Tunlid A."/>
        </authorList>
    </citation>
    <scope>NUCLEOTIDE SEQUENCE [LARGE SCALE GENOMIC DNA]</scope>
    <source>
        <strain evidence="2 3">CBS 291.85</strain>
    </source>
</reference>
<evidence type="ECO:0000313" key="2">
    <source>
        <dbReference type="EMBL" id="KAF5334560.1"/>
    </source>
</evidence>
<dbReference type="EMBL" id="JAACJM010000258">
    <property type="protein sequence ID" value="KAF5334560.1"/>
    <property type="molecule type" value="Genomic_DNA"/>
</dbReference>
<dbReference type="Pfam" id="PF07470">
    <property type="entry name" value="Glyco_hydro_88"/>
    <property type="match status" value="1"/>
</dbReference>
<dbReference type="InterPro" id="IPR008928">
    <property type="entry name" value="6-hairpin_glycosidase_sf"/>
</dbReference>
<evidence type="ECO:0000313" key="3">
    <source>
        <dbReference type="Proteomes" id="UP000559256"/>
    </source>
</evidence>
<comment type="caution">
    <text evidence="2">The sequence shown here is derived from an EMBL/GenBank/DDBJ whole genome shotgun (WGS) entry which is preliminary data.</text>
</comment>
<protein>
    <submittedName>
        <fullName evidence="2">Uncharacterized protein</fullName>
    </submittedName>
</protein>
<dbReference type="OrthoDB" id="4138492at2759"/>
<organism evidence="2 3">
    <name type="scientific">Tetrapyrgos nigripes</name>
    <dbReference type="NCBI Taxonomy" id="182062"/>
    <lineage>
        <taxon>Eukaryota</taxon>
        <taxon>Fungi</taxon>
        <taxon>Dikarya</taxon>
        <taxon>Basidiomycota</taxon>
        <taxon>Agaricomycotina</taxon>
        <taxon>Agaricomycetes</taxon>
        <taxon>Agaricomycetidae</taxon>
        <taxon>Agaricales</taxon>
        <taxon>Marasmiineae</taxon>
        <taxon>Marasmiaceae</taxon>
        <taxon>Tetrapyrgos</taxon>
    </lineage>
</organism>
<keyword evidence="1" id="KW-0378">Hydrolase</keyword>
<accession>A0A8H5C3I7</accession>
<dbReference type="Proteomes" id="UP000559256">
    <property type="component" value="Unassembled WGS sequence"/>
</dbReference>
<sequence length="474" mass="50554">MTTLTQETDSSPAHPGPFPFDPGFDIQSVASLAVSLPSHSWEFGTASEALLELYNPELAVFGEDPFGLVPPLSKAQGLGSNRSQSNSNFPFKIIPSLTYASSKITLNLSSNAGANVLSDGDGATGDPASLGVSAVLLGRGLGFGFGQGGKNKTWIFEFREGARRTMEYLVGGAPRYANGAISQRADVAELWADFVYMAPPFLAYYAVSTSNLSLLLDTVDQCGFYRQILQLGSPSDVEDYPPSPTDALNGLWRHIIGPQSSDPGLWSTGNAWAAAGMTRILATVVKAPKELFQSPIRYPSTNISASSNSSSLVPSNLRRTTAISVLTTYIKEILDGVIFAAPLDNGLLRNYLNETLESGHGYGEISGSSLLASVVYRMIILRPDVFLDLPADSDSGKNWTTTGSAYLDWADGIRHTIGSEGYVSSNGTVAPAVNPLDWGSTVPYTAGSPEGQNFVVLMYAAWRDCVLEGLCQEN</sequence>
<dbReference type="InterPro" id="IPR010905">
    <property type="entry name" value="Glyco_hydro_88"/>
</dbReference>
<gene>
    <name evidence="2" type="ORF">D9758_015779</name>
</gene>